<name>A0A978UMY6_ZIZJJ</name>
<evidence type="ECO:0000313" key="3">
    <source>
        <dbReference type="EMBL" id="KAH7516188.1"/>
    </source>
</evidence>
<evidence type="ECO:0000313" key="4">
    <source>
        <dbReference type="Proteomes" id="UP000813462"/>
    </source>
</evidence>
<dbReference type="PANTHER" id="PTHR31286">
    <property type="entry name" value="GLYCINE-RICH CELL WALL STRUCTURAL PROTEIN 1.8-LIKE"/>
    <property type="match status" value="1"/>
</dbReference>
<sequence>MEAGETSDEVHREIPQLELTASISKATKKFSLTLVGKIITEKVTRQFTVQLIVRRIWFTQEPVKVEQIYQNTFLFSFKKEADRDRVRHRCPWTISGANLALKEWNPHMSLRDFNFSHITFWVQIHGLSLQFMNRENAFKIGGLFEKNHIIKCEDTSRKSLKGLSFLRIQVEVNILKPLPTGHLKNSCKKIGNTSSNVDGKEYGVWLRAEDKAFLVFKEGNHLRKIENPHKDYFDITQREDSDTNPRSRETLEKLTDRPDKRDTSRPDTDLANSNLKFPLDDRTIDEDRKAARVALKENPNHQRKDLLQKVEKGLSLEVLGLNMGTKLSKGSYAGLNRISLATRPNQSLLGQFVTQIKHQ</sequence>
<dbReference type="AlphaFoldDB" id="A0A978UMY6"/>
<evidence type="ECO:0000259" key="2">
    <source>
        <dbReference type="Pfam" id="PF14111"/>
    </source>
</evidence>
<dbReference type="Pfam" id="PF14111">
    <property type="entry name" value="DUF4283"/>
    <property type="match status" value="1"/>
</dbReference>
<dbReference type="InterPro" id="IPR025558">
    <property type="entry name" value="DUF4283"/>
</dbReference>
<protein>
    <recommendedName>
        <fullName evidence="2">DUF4283 domain-containing protein</fullName>
    </recommendedName>
</protein>
<reference evidence="3" key="1">
    <citation type="journal article" date="2021" name="Front. Plant Sci.">
        <title>Chromosome-Scale Genome Assembly for Chinese Sour Jujube and Insights Into Its Genome Evolution and Domestication Signature.</title>
        <authorList>
            <person name="Shen L.-Y."/>
            <person name="Luo H."/>
            <person name="Wang X.-L."/>
            <person name="Wang X.-M."/>
            <person name="Qiu X.-J."/>
            <person name="Liu H."/>
            <person name="Zhou S.-S."/>
            <person name="Jia K.-H."/>
            <person name="Nie S."/>
            <person name="Bao Y.-T."/>
            <person name="Zhang R.-G."/>
            <person name="Yun Q.-Z."/>
            <person name="Chai Y.-H."/>
            <person name="Lu J.-Y."/>
            <person name="Li Y."/>
            <person name="Zhao S.-W."/>
            <person name="Mao J.-F."/>
            <person name="Jia S.-G."/>
            <person name="Mao Y.-M."/>
        </authorList>
    </citation>
    <scope>NUCLEOTIDE SEQUENCE</scope>
    <source>
        <strain evidence="3">AT0</strain>
        <tissue evidence="3">Leaf</tissue>
    </source>
</reference>
<dbReference type="Proteomes" id="UP000813462">
    <property type="component" value="Unassembled WGS sequence"/>
</dbReference>
<organism evidence="3 4">
    <name type="scientific">Ziziphus jujuba var. spinosa</name>
    <dbReference type="NCBI Taxonomy" id="714518"/>
    <lineage>
        <taxon>Eukaryota</taxon>
        <taxon>Viridiplantae</taxon>
        <taxon>Streptophyta</taxon>
        <taxon>Embryophyta</taxon>
        <taxon>Tracheophyta</taxon>
        <taxon>Spermatophyta</taxon>
        <taxon>Magnoliopsida</taxon>
        <taxon>eudicotyledons</taxon>
        <taxon>Gunneridae</taxon>
        <taxon>Pentapetalae</taxon>
        <taxon>rosids</taxon>
        <taxon>fabids</taxon>
        <taxon>Rosales</taxon>
        <taxon>Rhamnaceae</taxon>
        <taxon>Paliureae</taxon>
        <taxon>Ziziphus</taxon>
    </lineage>
</organism>
<feature type="domain" description="DUF4283" evidence="2">
    <location>
        <begin position="28"/>
        <end position="109"/>
    </location>
</feature>
<gene>
    <name evidence="3" type="ORF">FEM48_Zijuj10G0108900</name>
</gene>
<feature type="compositionally biased region" description="Basic and acidic residues" evidence="1">
    <location>
        <begin position="233"/>
        <end position="268"/>
    </location>
</feature>
<dbReference type="InterPro" id="IPR040256">
    <property type="entry name" value="At4g02000-like"/>
</dbReference>
<dbReference type="EMBL" id="JAEACU010000010">
    <property type="protein sequence ID" value="KAH7516188.1"/>
    <property type="molecule type" value="Genomic_DNA"/>
</dbReference>
<comment type="caution">
    <text evidence="3">The sequence shown here is derived from an EMBL/GenBank/DDBJ whole genome shotgun (WGS) entry which is preliminary data.</text>
</comment>
<proteinExistence type="predicted"/>
<dbReference type="PANTHER" id="PTHR31286:SF178">
    <property type="entry name" value="DUF4283 DOMAIN-CONTAINING PROTEIN"/>
    <property type="match status" value="1"/>
</dbReference>
<accession>A0A978UMY6</accession>
<evidence type="ECO:0000256" key="1">
    <source>
        <dbReference type="SAM" id="MobiDB-lite"/>
    </source>
</evidence>
<feature type="region of interest" description="Disordered" evidence="1">
    <location>
        <begin position="233"/>
        <end position="275"/>
    </location>
</feature>